<reference evidence="9" key="1">
    <citation type="journal article" date="2014" name="Nucleic Acids Res.">
        <title>The evolutionary dynamics of variant antigen genes in Babesia reveal a history of genomic innovation underlying host-parasite interaction.</title>
        <authorList>
            <person name="Jackson A.P."/>
            <person name="Otto T.D."/>
            <person name="Darby A."/>
            <person name="Ramaprasad A."/>
            <person name="Xia D."/>
            <person name="Echaide I.E."/>
            <person name="Farber M."/>
            <person name="Gahlot S."/>
            <person name="Gamble J."/>
            <person name="Gupta D."/>
            <person name="Gupta Y."/>
            <person name="Jackson L."/>
            <person name="Malandrin L."/>
            <person name="Malas T.B."/>
            <person name="Moussa E."/>
            <person name="Nair M."/>
            <person name="Reid A.J."/>
            <person name="Sanders M."/>
            <person name="Sharma J."/>
            <person name="Tracey A."/>
            <person name="Quail M.A."/>
            <person name="Weir W."/>
            <person name="Wastling J.M."/>
            <person name="Hall N."/>
            <person name="Willadsen P."/>
            <person name="Lingelbach K."/>
            <person name="Shiels B."/>
            <person name="Tait A."/>
            <person name="Berriman M."/>
            <person name="Allred D.R."/>
            <person name="Pain A."/>
        </authorList>
    </citation>
    <scope>NUCLEOTIDE SEQUENCE [LARGE SCALE GENOMIC DNA]</scope>
    <source>
        <strain evidence="9">Bond</strain>
    </source>
</reference>
<dbReference type="InterPro" id="IPR023332">
    <property type="entry name" value="Proteasome_alpha-type"/>
</dbReference>
<evidence type="ECO:0000256" key="3">
    <source>
        <dbReference type="ARBA" id="ARBA00022490"/>
    </source>
</evidence>
<dbReference type="OMA" id="NTQVYGK"/>
<evidence type="ECO:0000256" key="1">
    <source>
        <dbReference type="ARBA" id="ARBA00004123"/>
    </source>
</evidence>
<evidence type="ECO:0000256" key="2">
    <source>
        <dbReference type="ARBA" id="ARBA00004496"/>
    </source>
</evidence>
<dbReference type="InterPro" id="IPR029055">
    <property type="entry name" value="Ntn_hydrolases_N"/>
</dbReference>
<dbReference type="EMBL" id="LK391710">
    <property type="protein sequence ID" value="CDR97883.1"/>
    <property type="molecule type" value="Genomic_DNA"/>
</dbReference>
<dbReference type="SMART" id="SM00948">
    <property type="entry name" value="Proteasome_A_N"/>
    <property type="match status" value="1"/>
</dbReference>
<dbReference type="GO" id="GO:0005634">
    <property type="term" value="C:nucleus"/>
    <property type="evidence" value="ECO:0007669"/>
    <property type="project" value="UniProtKB-SubCell"/>
</dbReference>
<gene>
    <name evidence="8" type="ORF">BBBOND_0403710</name>
</gene>
<dbReference type="VEuPathDB" id="PiroplasmaDB:BBBOND_0403710"/>
<keyword evidence="9" id="KW-1185">Reference proteome</keyword>
<comment type="subcellular location">
    <subcellularLocation>
        <location evidence="2">Cytoplasm</location>
    </subcellularLocation>
    <subcellularLocation>
        <location evidence="1">Nucleus</location>
    </subcellularLocation>
</comment>
<dbReference type="InterPro" id="IPR000426">
    <property type="entry name" value="Proteasome_asu_N"/>
</dbReference>
<dbReference type="InterPro" id="IPR001353">
    <property type="entry name" value="Proteasome_sua/b"/>
</dbReference>
<dbReference type="OrthoDB" id="431557at2759"/>
<evidence type="ECO:0000256" key="6">
    <source>
        <dbReference type="PROSITE-ProRule" id="PRU00808"/>
    </source>
</evidence>
<dbReference type="AlphaFoldDB" id="A0A061DBG6"/>
<protein>
    <submittedName>
        <fullName evidence="8">Proteasome subunit alpha type 1, putative</fullName>
    </submittedName>
</protein>
<keyword evidence="4 6" id="KW-0647">Proteasome</keyword>
<name>A0A061DBG6_BABBI</name>
<dbReference type="PROSITE" id="PS51475">
    <property type="entry name" value="PROTEASOME_ALPHA_2"/>
    <property type="match status" value="1"/>
</dbReference>
<dbReference type="GeneID" id="24566424"/>
<dbReference type="GO" id="GO:0005737">
    <property type="term" value="C:cytoplasm"/>
    <property type="evidence" value="ECO:0007669"/>
    <property type="project" value="UniProtKB-SubCell"/>
</dbReference>
<dbReference type="Proteomes" id="UP000033188">
    <property type="component" value="Chromosome 4"/>
</dbReference>
<keyword evidence="3" id="KW-0963">Cytoplasm</keyword>
<dbReference type="PANTHER" id="PTHR11599">
    <property type="entry name" value="PROTEASOME SUBUNIT ALPHA/BETA"/>
    <property type="match status" value="1"/>
</dbReference>
<evidence type="ECO:0000313" key="9">
    <source>
        <dbReference type="Proteomes" id="UP000033188"/>
    </source>
</evidence>
<dbReference type="GO" id="GO:0006511">
    <property type="term" value="P:ubiquitin-dependent protein catabolic process"/>
    <property type="evidence" value="ECO:0007669"/>
    <property type="project" value="InterPro"/>
</dbReference>
<evidence type="ECO:0000313" key="8">
    <source>
        <dbReference type="EMBL" id="CDR97883.1"/>
    </source>
</evidence>
<dbReference type="Pfam" id="PF00227">
    <property type="entry name" value="Proteasome"/>
    <property type="match status" value="1"/>
</dbReference>
<dbReference type="STRING" id="5866.A0A061DBG6"/>
<dbReference type="InterPro" id="IPR035144">
    <property type="entry name" value="Proteasome_alpha1"/>
</dbReference>
<dbReference type="GO" id="GO:0019773">
    <property type="term" value="C:proteasome core complex, alpha-subunit complex"/>
    <property type="evidence" value="ECO:0007669"/>
    <property type="project" value="UniProtKB-UniRule"/>
</dbReference>
<evidence type="ECO:0000259" key="7">
    <source>
        <dbReference type="SMART" id="SM00948"/>
    </source>
</evidence>
<organism evidence="8 9">
    <name type="scientific">Babesia bigemina</name>
    <dbReference type="NCBI Taxonomy" id="5866"/>
    <lineage>
        <taxon>Eukaryota</taxon>
        <taxon>Sar</taxon>
        <taxon>Alveolata</taxon>
        <taxon>Apicomplexa</taxon>
        <taxon>Aconoidasida</taxon>
        <taxon>Piroplasmida</taxon>
        <taxon>Babesiidae</taxon>
        <taxon>Babesia</taxon>
    </lineage>
</organism>
<dbReference type="RefSeq" id="XP_012770069.1">
    <property type="nucleotide sequence ID" value="XM_012914615.1"/>
</dbReference>
<dbReference type="InterPro" id="IPR050115">
    <property type="entry name" value="Proteasome_alpha"/>
</dbReference>
<dbReference type="KEGG" id="bbig:BBBOND_0403710"/>
<keyword evidence="5" id="KW-0539">Nucleus</keyword>
<comment type="similarity">
    <text evidence="6">Belongs to the peptidase T1A family.</text>
</comment>
<evidence type="ECO:0000256" key="4">
    <source>
        <dbReference type="ARBA" id="ARBA00022942"/>
    </source>
</evidence>
<dbReference type="FunFam" id="3.60.20.10:FF:000063">
    <property type="entry name" value="Proteasome subunit alpha type"/>
    <property type="match status" value="1"/>
</dbReference>
<dbReference type="SUPFAM" id="SSF56235">
    <property type="entry name" value="N-terminal nucleophile aminohydrolases (Ntn hydrolases)"/>
    <property type="match status" value="1"/>
</dbReference>
<dbReference type="Gene3D" id="3.60.20.10">
    <property type="entry name" value="Glutamine Phosphoribosylpyrophosphate, subunit 1, domain 1"/>
    <property type="match status" value="1"/>
</dbReference>
<dbReference type="Pfam" id="PF10584">
    <property type="entry name" value="Proteasome_A_N"/>
    <property type="match status" value="1"/>
</dbReference>
<dbReference type="CDD" id="cd03749">
    <property type="entry name" value="proteasome_alpha_type_1"/>
    <property type="match status" value="1"/>
</dbReference>
<accession>A0A061DBG6</accession>
<feature type="domain" description="Proteasome alpha-type subunits" evidence="7">
    <location>
        <begin position="6"/>
        <end position="28"/>
    </location>
</feature>
<sequence>MYRNQYDTDCITWSPQGRLFQVEYAMEAVKQGSCCVGIKSATHITSKIEIPQVLCAVRRKTSKHADYQDKIFRIADYIAVAMSGITSDAKMIVNFMRNECLNNRYLYGCDITASKLVSLVSRKSQANTQVASKRPFGVGLLVAGYDEKVGLRLYETCPSGNVVEYNAAAFGARCQSAKTYLERKIANFESCNVDSLLYHAVKAVKLTMPHDVEFTSDMVTACVLGQGMPFKLLTAEEIQPYIEKVGSRSVFDTAAVSLPIITLFQVVAGEPQDVTM</sequence>
<proteinExistence type="inferred from homology"/>
<evidence type="ECO:0000256" key="5">
    <source>
        <dbReference type="ARBA" id="ARBA00023242"/>
    </source>
</evidence>